<gene>
    <name evidence="2" type="ORF">ERS852473_01460</name>
</gene>
<evidence type="ECO:0000259" key="1">
    <source>
        <dbReference type="SMART" id="SM00873"/>
    </source>
</evidence>
<dbReference type="SUPFAM" id="SSF56037">
    <property type="entry name" value="PheT/TilS domain"/>
    <property type="match status" value="1"/>
</dbReference>
<dbReference type="InterPro" id="IPR020825">
    <property type="entry name" value="Phe-tRNA_synthase-like_B3/B4"/>
</dbReference>
<keyword evidence="3" id="KW-1185">Reference proteome</keyword>
<dbReference type="Gene3D" id="3.50.40.10">
    <property type="entry name" value="Phenylalanyl-trna Synthetase, Chain B, domain 3"/>
    <property type="match status" value="1"/>
</dbReference>
<feature type="domain" description="B3/B4 tRNA-binding" evidence="1">
    <location>
        <begin position="62"/>
        <end position="215"/>
    </location>
</feature>
<dbReference type="InterPro" id="IPR005146">
    <property type="entry name" value="B3/B4_tRNA-bd"/>
</dbReference>
<evidence type="ECO:0000313" key="2">
    <source>
        <dbReference type="EMBL" id="CUN92991.1"/>
    </source>
</evidence>
<reference evidence="2 3" key="1">
    <citation type="submission" date="2015-09" db="EMBL/GenBank/DDBJ databases">
        <authorList>
            <consortium name="Pathogen Informatics"/>
        </authorList>
    </citation>
    <scope>NUCLEOTIDE SEQUENCE [LARGE SCALE GENOMIC DNA]</scope>
    <source>
        <strain evidence="2 3">2789STDY5834858</strain>
    </source>
</reference>
<evidence type="ECO:0000313" key="3">
    <source>
        <dbReference type="Proteomes" id="UP000095488"/>
    </source>
</evidence>
<proteinExistence type="predicted"/>
<dbReference type="PANTHER" id="PTHR39209">
    <property type="match status" value="1"/>
</dbReference>
<protein>
    <submittedName>
        <fullName evidence="2">Phenylalanyl-tRNA synthetase subunit beta</fullName>
    </submittedName>
</protein>
<dbReference type="Pfam" id="PF03483">
    <property type="entry name" value="B3_4"/>
    <property type="match status" value="1"/>
</dbReference>
<accession>A0ABM9UQF7</accession>
<dbReference type="RefSeq" id="WP_055259075.1">
    <property type="nucleotide sequence ID" value="NZ_CABIXL010000004.1"/>
</dbReference>
<comment type="caution">
    <text evidence="2">The sequence shown here is derived from an EMBL/GenBank/DDBJ whole genome shotgun (WGS) entry which is preliminary data.</text>
</comment>
<dbReference type="EMBL" id="CYZR01000004">
    <property type="protein sequence ID" value="CUN92991.1"/>
    <property type="molecule type" value="Genomic_DNA"/>
</dbReference>
<name>A0ABM9UQF7_SARVE</name>
<dbReference type="Proteomes" id="UP000095488">
    <property type="component" value="Unassembled WGS sequence"/>
</dbReference>
<sequence length="232" mass="26463">MKFSVSKEVFEKMDNVCFGVIVARGVNNKENKKIAKILEDNIASAEVKFKDKKAKEIDEIIDYRNSLLKLGINPNKFMCSIEAIMTRILKKKGFPSINPIVDLGNAVSIKNVVTLGAHDIGSLKDDICIRFSKKGDKFIAFGSKEEEELEDGELIYCVGNEVRTRRWIWRQSEKGKITEETTDVFFPIDGFKDKNYNSVINAMNELVKLLEENFDCQIKFGVVDVNNPEFEF</sequence>
<organism evidence="2 3">
    <name type="scientific">Sarcina ventriculi</name>
    <name type="common">Clostridium ventriculi</name>
    <dbReference type="NCBI Taxonomy" id="1267"/>
    <lineage>
        <taxon>Bacteria</taxon>
        <taxon>Bacillati</taxon>
        <taxon>Bacillota</taxon>
        <taxon>Clostridia</taxon>
        <taxon>Eubacteriales</taxon>
        <taxon>Clostridiaceae</taxon>
        <taxon>Sarcina</taxon>
    </lineage>
</organism>
<dbReference type="SMART" id="SM00873">
    <property type="entry name" value="B3_4"/>
    <property type="match status" value="1"/>
</dbReference>
<dbReference type="PANTHER" id="PTHR39209:SF2">
    <property type="entry name" value="CYTOPLASMIC PROTEIN"/>
    <property type="match status" value="1"/>
</dbReference>